<dbReference type="Proteomes" id="UP000254118">
    <property type="component" value="Unassembled WGS sequence"/>
</dbReference>
<dbReference type="AlphaFoldDB" id="A0AA46BLD5"/>
<evidence type="ECO:0000313" key="1">
    <source>
        <dbReference type="EMBL" id="STD03987.1"/>
    </source>
</evidence>
<accession>A0AA46BLD5</accession>
<organism evidence="1 2">
    <name type="scientific">Dermatophilus congolensis</name>
    <dbReference type="NCBI Taxonomy" id="1863"/>
    <lineage>
        <taxon>Bacteria</taxon>
        <taxon>Bacillati</taxon>
        <taxon>Actinomycetota</taxon>
        <taxon>Actinomycetes</taxon>
        <taxon>Micrococcales</taxon>
        <taxon>Dermatophilaceae</taxon>
        <taxon>Dermatophilus</taxon>
    </lineage>
</organism>
<gene>
    <name evidence="1" type="ORF">NCTC7915_00176</name>
</gene>
<sequence length="52" mass="5127">MGVVEGVEGVFEVFGEGDCAGEFVGGVGADAVGDADGEAEFEEFVAVVEGAD</sequence>
<protein>
    <submittedName>
        <fullName evidence="1">Uncharacterized protein</fullName>
    </submittedName>
</protein>
<dbReference type="EMBL" id="UFYA01000001">
    <property type="protein sequence ID" value="STD03987.1"/>
    <property type="molecule type" value="Genomic_DNA"/>
</dbReference>
<reference evidence="1 2" key="1">
    <citation type="submission" date="2018-06" db="EMBL/GenBank/DDBJ databases">
        <authorList>
            <consortium name="Pathogen Informatics"/>
            <person name="Doyle S."/>
        </authorList>
    </citation>
    <scope>NUCLEOTIDE SEQUENCE [LARGE SCALE GENOMIC DNA]</scope>
    <source>
        <strain evidence="1 2">NCTC7915</strain>
    </source>
</reference>
<evidence type="ECO:0000313" key="2">
    <source>
        <dbReference type="Proteomes" id="UP000254118"/>
    </source>
</evidence>
<name>A0AA46BLD5_9MICO</name>
<comment type="caution">
    <text evidence="1">The sequence shown here is derived from an EMBL/GenBank/DDBJ whole genome shotgun (WGS) entry which is preliminary data.</text>
</comment>
<proteinExistence type="predicted"/>